<name>A0AAW2Z211_9EUKA</name>
<evidence type="ECO:0000313" key="1">
    <source>
        <dbReference type="EMBL" id="KAL0483836.1"/>
    </source>
</evidence>
<accession>A0AAW2Z211</accession>
<dbReference type="EMBL" id="JAOPGA020000995">
    <property type="protein sequence ID" value="KAL0483836.1"/>
    <property type="molecule type" value="Genomic_DNA"/>
</dbReference>
<comment type="caution">
    <text evidence="1">The sequence shown here is derived from an EMBL/GenBank/DDBJ whole genome shotgun (WGS) entry which is preliminary data.</text>
</comment>
<dbReference type="Proteomes" id="UP001431209">
    <property type="component" value="Unassembled WGS sequence"/>
</dbReference>
<keyword evidence="2" id="KW-1185">Reference proteome</keyword>
<proteinExistence type="predicted"/>
<feature type="non-terminal residue" evidence="1">
    <location>
        <position position="449"/>
    </location>
</feature>
<protein>
    <recommendedName>
        <fullName evidence="3">UBR-type domain-containing protein</fullName>
    </recommendedName>
</protein>
<evidence type="ECO:0008006" key="3">
    <source>
        <dbReference type="Google" id="ProtNLM"/>
    </source>
</evidence>
<organism evidence="1 2">
    <name type="scientific">Acrasis kona</name>
    <dbReference type="NCBI Taxonomy" id="1008807"/>
    <lineage>
        <taxon>Eukaryota</taxon>
        <taxon>Discoba</taxon>
        <taxon>Heterolobosea</taxon>
        <taxon>Tetramitia</taxon>
        <taxon>Eutetramitia</taxon>
        <taxon>Acrasidae</taxon>
        <taxon>Acrasis</taxon>
    </lineage>
</organism>
<gene>
    <name evidence="1" type="ORF">AKO1_014038</name>
</gene>
<evidence type="ECO:0000313" key="2">
    <source>
        <dbReference type="Proteomes" id="UP001431209"/>
    </source>
</evidence>
<reference evidence="1 2" key="1">
    <citation type="submission" date="2024-03" db="EMBL/GenBank/DDBJ databases">
        <title>The Acrasis kona genome and developmental transcriptomes reveal deep origins of eukaryotic multicellular pathways.</title>
        <authorList>
            <person name="Sheikh S."/>
            <person name="Fu C.-J."/>
            <person name="Brown M.W."/>
            <person name="Baldauf S.L."/>
        </authorList>
    </citation>
    <scope>NUCLEOTIDE SEQUENCE [LARGE SCALE GENOMIC DNA]</scope>
    <source>
        <strain evidence="1 2">ATCC MYA-3509</strain>
    </source>
</reference>
<sequence length="449" mass="49916">MLLGEKSFINFQKVFDNWREEPYPEGMTFKDILVLPPFKMAQLDCLQEILKQFPIYVGNFEVMINDDNKMNPEFATHTLDIQRGRAVITKDYSVPKTESVLAIRPSSRGSGCNCFGMALFDHSKVTNPAESNFKSLQKAINFRFSKSNSNIDVLNSDNFWNIKCQLDEICYGFCFGCLDCKVIVCPECLVECHMGHKVERDCRLGVFLCQCDFVSCKSSAKYNYLVTYNEQELGPYKKKSMDLEKPQLAVVEDVITMDPSIFQKEERKYTLTECHIWDLETKNRLQARIMEEKERLREREEDYSQLWDENFALKMKNQVATQQINSMQQAVSSAQQIDVLISNVKDLTTLVQGLVGAVSSIDAKLNGIAGVPGLIADVDAIKIAINGDHNTNGLVANISTINATLNGTVGLPGLVANVAAINTDVAAIGTTLNGDEGAPGLVANVAAIG</sequence>
<dbReference type="AlphaFoldDB" id="A0AAW2Z211"/>